<evidence type="ECO:0000256" key="3">
    <source>
        <dbReference type="SAM" id="MobiDB-lite"/>
    </source>
</evidence>
<gene>
    <name evidence="6" type="primary">LOC105301776</name>
</gene>
<dbReference type="InterPro" id="IPR000008">
    <property type="entry name" value="C2_dom"/>
</dbReference>
<protein>
    <submittedName>
        <fullName evidence="6">Synaptotagmin-3</fullName>
    </submittedName>
</protein>
<dbReference type="PANTHER" id="PTHR10024:SF176">
    <property type="entry name" value="SYNAPTOTAGMIN-3"/>
    <property type="match status" value="1"/>
</dbReference>
<feature type="compositionally biased region" description="Low complexity" evidence="3">
    <location>
        <begin position="130"/>
        <end position="156"/>
    </location>
</feature>
<evidence type="ECO:0000256" key="2">
    <source>
        <dbReference type="ARBA" id="ARBA00022737"/>
    </source>
</evidence>
<dbReference type="OrthoDB" id="67700at2759"/>
<dbReference type="PANTHER" id="PTHR10024">
    <property type="entry name" value="SYNAPTOTAGMIN"/>
    <property type="match status" value="1"/>
</dbReference>
<dbReference type="SUPFAM" id="SSF49562">
    <property type="entry name" value="C2 domain (Calcium/lipid-binding domain, CaLB)"/>
    <property type="match status" value="1"/>
</dbReference>
<dbReference type="InterPro" id="IPR035892">
    <property type="entry name" value="C2_domain_sf"/>
</dbReference>
<proteinExistence type="inferred from homology"/>
<accession>A0A6P6BLG8</accession>
<feature type="region of interest" description="Disordered" evidence="3">
    <location>
        <begin position="87"/>
        <end position="205"/>
    </location>
</feature>
<evidence type="ECO:0000259" key="4">
    <source>
        <dbReference type="PROSITE" id="PS50004"/>
    </source>
</evidence>
<evidence type="ECO:0000313" key="5">
    <source>
        <dbReference type="Proteomes" id="UP000515202"/>
    </source>
</evidence>
<dbReference type="GO" id="GO:0070382">
    <property type="term" value="C:exocytic vesicle"/>
    <property type="evidence" value="ECO:0007669"/>
    <property type="project" value="TreeGrafter"/>
</dbReference>
<dbReference type="AlphaFoldDB" id="A0A6P6BLG8"/>
<dbReference type="FunFam" id="2.60.40.150:FF:000005">
    <property type="entry name" value="Synaptotagmin 6"/>
    <property type="match status" value="1"/>
</dbReference>
<dbReference type="PRINTS" id="PR00399">
    <property type="entry name" value="SYNAPTOTAGMN"/>
</dbReference>
<dbReference type="GO" id="GO:0000149">
    <property type="term" value="F:SNARE binding"/>
    <property type="evidence" value="ECO:0007669"/>
    <property type="project" value="TreeGrafter"/>
</dbReference>
<feature type="compositionally biased region" description="Polar residues" evidence="3">
    <location>
        <begin position="157"/>
        <end position="166"/>
    </location>
</feature>
<keyword evidence="5" id="KW-1185">Reference proteome</keyword>
<dbReference type="Pfam" id="PF00168">
    <property type="entry name" value="C2"/>
    <property type="match status" value="1"/>
</dbReference>
<feature type="domain" description="C2" evidence="4">
    <location>
        <begin position="207"/>
        <end position="341"/>
    </location>
</feature>
<dbReference type="KEGG" id="pvp:105301776"/>
<dbReference type="GO" id="GO:0017156">
    <property type="term" value="P:calcium-ion regulated exocytosis"/>
    <property type="evidence" value="ECO:0007669"/>
    <property type="project" value="TreeGrafter"/>
</dbReference>
<name>A0A6P6BLG8_PTEVA</name>
<organism evidence="5 6">
    <name type="scientific">Pteropus vampyrus</name>
    <name type="common">Large flying fox</name>
    <dbReference type="NCBI Taxonomy" id="132908"/>
    <lineage>
        <taxon>Eukaryota</taxon>
        <taxon>Metazoa</taxon>
        <taxon>Chordata</taxon>
        <taxon>Craniata</taxon>
        <taxon>Vertebrata</taxon>
        <taxon>Euteleostomi</taxon>
        <taxon>Mammalia</taxon>
        <taxon>Eutheria</taxon>
        <taxon>Laurasiatheria</taxon>
        <taxon>Chiroptera</taxon>
        <taxon>Yinpterochiroptera</taxon>
        <taxon>Pteropodoidea</taxon>
        <taxon>Pteropodidae</taxon>
        <taxon>Pteropodinae</taxon>
        <taxon>Pteropus</taxon>
    </lineage>
</organism>
<dbReference type="Proteomes" id="UP000515202">
    <property type="component" value="Unplaced"/>
</dbReference>
<dbReference type="RefSeq" id="XP_023375913.1">
    <property type="nucleotide sequence ID" value="XM_023520145.1"/>
</dbReference>
<dbReference type="GO" id="GO:0005544">
    <property type="term" value="F:calcium-dependent phospholipid binding"/>
    <property type="evidence" value="ECO:0007669"/>
    <property type="project" value="TreeGrafter"/>
</dbReference>
<dbReference type="CDD" id="cd08403">
    <property type="entry name" value="C2B_Synaptotagmin-3-5-6-9-10"/>
    <property type="match status" value="1"/>
</dbReference>
<dbReference type="GeneID" id="105301776"/>
<dbReference type="GO" id="GO:0005886">
    <property type="term" value="C:plasma membrane"/>
    <property type="evidence" value="ECO:0007669"/>
    <property type="project" value="TreeGrafter"/>
</dbReference>
<dbReference type="InterPro" id="IPR001565">
    <property type="entry name" value="Synaptotagmin"/>
</dbReference>
<dbReference type="GO" id="GO:0005509">
    <property type="term" value="F:calcium ion binding"/>
    <property type="evidence" value="ECO:0007669"/>
    <property type="project" value="TreeGrafter"/>
</dbReference>
<dbReference type="SMART" id="SM00239">
    <property type="entry name" value="C2"/>
    <property type="match status" value="1"/>
</dbReference>
<evidence type="ECO:0000256" key="1">
    <source>
        <dbReference type="ARBA" id="ARBA00006996"/>
    </source>
</evidence>
<sequence length="366" mass="39221">MSGDYEDDLCRRALILVSDLCARVRDADASDRCQEFNDLRIRGYPRGPDAGQHPELSRPAPPPVSATAKIFIDSEQHHAHTAHHPPFAELLEPGGLGGSEPPEPSYLDMDSYPEAAAAAVAAGVRPSQTSPELPSEGGAGSGLLLLPHGAGGLPSAQSHQQVTSLAPPTREVTLGHQPKVPEQASGTHTGLGWSELGEGDRPPEKADLGELNFSLCYLPTAGRLTVTIIKASNLKAMDLTGFSDPYVKASLISEGRRLKKRKTSIKKNTLNPTYNEALVFDVAPESVENVGLSIAVVDYDCIGHNEVIGVCRVGPDAADPHGREHWAEMLANPRKPVEHWHPLVEEKTLTSFTKGSKGLSEKENSE</sequence>
<dbReference type="Gene3D" id="2.60.40.150">
    <property type="entry name" value="C2 domain"/>
    <property type="match status" value="1"/>
</dbReference>
<dbReference type="GO" id="GO:0030276">
    <property type="term" value="F:clathrin binding"/>
    <property type="evidence" value="ECO:0007669"/>
    <property type="project" value="TreeGrafter"/>
</dbReference>
<dbReference type="PROSITE" id="PS50004">
    <property type="entry name" value="C2"/>
    <property type="match status" value="1"/>
</dbReference>
<dbReference type="PRINTS" id="PR00360">
    <property type="entry name" value="C2DOMAIN"/>
</dbReference>
<comment type="similarity">
    <text evidence="1">Belongs to the synaptotagmin family.</text>
</comment>
<keyword evidence="2" id="KW-0677">Repeat</keyword>
<feature type="region of interest" description="Disordered" evidence="3">
    <location>
        <begin position="41"/>
        <end position="65"/>
    </location>
</feature>
<evidence type="ECO:0000313" key="6">
    <source>
        <dbReference type="RefSeq" id="XP_023375913.1"/>
    </source>
</evidence>
<reference evidence="6" key="1">
    <citation type="submission" date="2025-08" db="UniProtKB">
        <authorList>
            <consortium name="RefSeq"/>
        </authorList>
    </citation>
    <scope>IDENTIFICATION</scope>
    <source>
        <tissue evidence="6">Kidney</tissue>
    </source>
</reference>
<dbReference type="GO" id="GO:0001786">
    <property type="term" value="F:phosphatidylserine binding"/>
    <property type="evidence" value="ECO:0007669"/>
    <property type="project" value="TreeGrafter"/>
</dbReference>